<gene>
    <name evidence="3" type="ORF">Xmir_00135</name>
</gene>
<feature type="chain" id="PRO_5013039413" description="Lipoprotein" evidence="2">
    <location>
        <begin position="20"/>
        <end position="165"/>
    </location>
</feature>
<proteinExistence type="predicted"/>
<sequence>MKAINLFSLITLLCFVLTGCDKTNSDTNINTNTNTNTNTNPYDNDNGPSESQIHQAIQTHFDEWAKHDSEFQHQTGQLVFESVEKVGYCEPSKAEPTKLRCPVIIHVNQKRALNLNPTRHEVSQKMYIWQENGDWVVDFRLRGQIRASIIFGAVGFEISHLEDAK</sequence>
<dbReference type="Proteomes" id="UP000221980">
    <property type="component" value="Unassembled WGS sequence"/>
</dbReference>
<dbReference type="OrthoDB" id="9929412at2"/>
<feature type="region of interest" description="Disordered" evidence="1">
    <location>
        <begin position="26"/>
        <end position="48"/>
    </location>
</feature>
<dbReference type="AlphaFoldDB" id="A0A2D0JWK0"/>
<evidence type="ECO:0000256" key="1">
    <source>
        <dbReference type="SAM" id="MobiDB-lite"/>
    </source>
</evidence>
<dbReference type="EMBL" id="NITZ01000001">
    <property type="protein sequence ID" value="PHM50733.1"/>
    <property type="molecule type" value="Genomic_DNA"/>
</dbReference>
<dbReference type="PROSITE" id="PS51257">
    <property type="entry name" value="PROKAR_LIPOPROTEIN"/>
    <property type="match status" value="1"/>
</dbReference>
<accession>A0A2D0JWK0</accession>
<evidence type="ECO:0000313" key="4">
    <source>
        <dbReference type="Proteomes" id="UP000221980"/>
    </source>
</evidence>
<keyword evidence="4" id="KW-1185">Reference proteome</keyword>
<dbReference type="RefSeq" id="WP_099112586.1">
    <property type="nucleotide sequence ID" value="NZ_CAWNQI010000001.1"/>
</dbReference>
<evidence type="ECO:0000313" key="3">
    <source>
        <dbReference type="EMBL" id="PHM50733.1"/>
    </source>
</evidence>
<protein>
    <recommendedName>
        <fullName evidence="5">Lipoprotein</fullName>
    </recommendedName>
</protein>
<organism evidence="3 4">
    <name type="scientific">Xenorhabdus miraniensis</name>
    <dbReference type="NCBI Taxonomy" id="351674"/>
    <lineage>
        <taxon>Bacteria</taxon>
        <taxon>Pseudomonadati</taxon>
        <taxon>Pseudomonadota</taxon>
        <taxon>Gammaproteobacteria</taxon>
        <taxon>Enterobacterales</taxon>
        <taxon>Morganellaceae</taxon>
        <taxon>Xenorhabdus</taxon>
    </lineage>
</organism>
<evidence type="ECO:0008006" key="5">
    <source>
        <dbReference type="Google" id="ProtNLM"/>
    </source>
</evidence>
<evidence type="ECO:0000256" key="2">
    <source>
        <dbReference type="SAM" id="SignalP"/>
    </source>
</evidence>
<feature type="compositionally biased region" description="Low complexity" evidence="1">
    <location>
        <begin position="26"/>
        <end position="46"/>
    </location>
</feature>
<comment type="caution">
    <text evidence="3">The sequence shown here is derived from an EMBL/GenBank/DDBJ whole genome shotgun (WGS) entry which is preliminary data.</text>
</comment>
<name>A0A2D0JWK0_9GAMM</name>
<reference evidence="3 4" key="1">
    <citation type="journal article" date="2017" name="Nat. Microbiol.">
        <title>Natural product diversity associated with the nematode symbionts Photorhabdus and Xenorhabdus.</title>
        <authorList>
            <person name="Tobias N.J."/>
            <person name="Wolff H."/>
            <person name="Djahanschiri B."/>
            <person name="Grundmann F."/>
            <person name="Kronenwerth M."/>
            <person name="Shi Y.M."/>
            <person name="Simonyi S."/>
            <person name="Grun P."/>
            <person name="Shapiro-Ilan D."/>
            <person name="Pidot S.J."/>
            <person name="Stinear T.P."/>
            <person name="Ebersberger I."/>
            <person name="Bode H.B."/>
        </authorList>
    </citation>
    <scope>NUCLEOTIDE SEQUENCE [LARGE SCALE GENOMIC DNA]</scope>
    <source>
        <strain evidence="3 4">DSM 17902</strain>
    </source>
</reference>
<feature type="signal peptide" evidence="2">
    <location>
        <begin position="1"/>
        <end position="19"/>
    </location>
</feature>
<keyword evidence="2" id="KW-0732">Signal</keyword>